<dbReference type="InterPro" id="IPR036259">
    <property type="entry name" value="MFS_trans_sf"/>
</dbReference>
<dbReference type="Pfam" id="PF00083">
    <property type="entry name" value="Sugar_tr"/>
    <property type="match status" value="1"/>
</dbReference>
<evidence type="ECO:0000313" key="11">
    <source>
        <dbReference type="Proteomes" id="UP000660339"/>
    </source>
</evidence>
<feature type="transmembrane region" description="Helical" evidence="8">
    <location>
        <begin position="221"/>
        <end position="240"/>
    </location>
</feature>
<reference evidence="10" key="1">
    <citation type="submission" date="2021-01" db="EMBL/GenBank/DDBJ databases">
        <title>Whole genome shotgun sequence of Catellatospora methionotrophica NBRC 14553.</title>
        <authorList>
            <person name="Komaki H."/>
            <person name="Tamura T."/>
        </authorList>
    </citation>
    <scope>NUCLEOTIDE SEQUENCE</scope>
    <source>
        <strain evidence="10">NBRC 14553</strain>
    </source>
</reference>
<feature type="transmembrane region" description="Helical" evidence="8">
    <location>
        <begin position="128"/>
        <end position="148"/>
    </location>
</feature>
<feature type="region of interest" description="Disordered" evidence="7">
    <location>
        <begin position="496"/>
        <end position="522"/>
    </location>
</feature>
<keyword evidence="6 8" id="KW-0472">Membrane</keyword>
<dbReference type="PRINTS" id="PR01035">
    <property type="entry name" value="TCRTETA"/>
</dbReference>
<dbReference type="GO" id="GO:0022857">
    <property type="term" value="F:transmembrane transporter activity"/>
    <property type="evidence" value="ECO:0007669"/>
    <property type="project" value="InterPro"/>
</dbReference>
<proteinExistence type="predicted"/>
<feature type="transmembrane region" description="Helical" evidence="8">
    <location>
        <begin position="360"/>
        <end position="378"/>
    </location>
</feature>
<dbReference type="Pfam" id="PF07690">
    <property type="entry name" value="MFS_1"/>
    <property type="match status" value="1"/>
</dbReference>
<gene>
    <name evidence="10" type="ORF">Cme02nite_31110</name>
</gene>
<dbReference type="PROSITE" id="PS50850">
    <property type="entry name" value="MFS"/>
    <property type="match status" value="1"/>
</dbReference>
<protein>
    <submittedName>
        <fullName evidence="10">MFS transporter</fullName>
    </submittedName>
</protein>
<sequence length="522" mass="53324">MLGAFFMTQTIVGPGTAGSTEGRPDAPTGRRTGGGLLVMYLALGGLAFAVLQSLVAPAMSTIAGDLKVTTASASWILTAYLLSASVLTPILGRLGDMVGKRRVLIAVLAVLALGTLLAALAPNLGVLIVARALQGAAGAIMPLSIGMVRDELAREKVSATVGLLSAIFGVGAGVGIVAAGPIVEHLSWHWLFWLPLVLVVVALLGAIFGMKESPVRKPGKLDVLGTAILSVSLVSLLLAISKGQSWGWASAQTIGLLAVGAVTMILFVVVELRVSEPLVDMRLMKIRGVWATDLVALILGFAMFGSFLLVPTLLQLPAATGYGYGKSVSEAGLFLLPTVVSMVVFGPLAGLLVRKFGPKLPLFLGAVAVVGGFTLPAIAHNVEWQVVVSGLAVGAGIGLAFAAMSNAIIESVPATQTGEATSVNTIARTIGSSIGAAVVAAVITSNSTPRGLPTDAAFSTGFWVCAGVAVLAVVASLALPSAHRRHEQAVAAGVDDLPPEPAELHLPHLHTGHHREQATAGR</sequence>
<comment type="subcellular location">
    <subcellularLocation>
        <location evidence="1">Cell membrane</location>
        <topology evidence="1">Multi-pass membrane protein</topology>
    </subcellularLocation>
</comment>
<feature type="transmembrane region" description="Helical" evidence="8">
    <location>
        <begin position="37"/>
        <end position="60"/>
    </location>
</feature>
<dbReference type="Gene3D" id="1.20.1720.10">
    <property type="entry name" value="Multidrug resistance protein D"/>
    <property type="match status" value="1"/>
</dbReference>
<evidence type="ECO:0000259" key="9">
    <source>
        <dbReference type="PROSITE" id="PS50850"/>
    </source>
</evidence>
<keyword evidence="11" id="KW-1185">Reference proteome</keyword>
<evidence type="ECO:0000256" key="3">
    <source>
        <dbReference type="ARBA" id="ARBA00022475"/>
    </source>
</evidence>
<dbReference type="AlphaFoldDB" id="A0A8J3PFK0"/>
<evidence type="ECO:0000256" key="7">
    <source>
        <dbReference type="SAM" id="MobiDB-lite"/>
    </source>
</evidence>
<feature type="transmembrane region" description="Helical" evidence="8">
    <location>
        <begin position="425"/>
        <end position="444"/>
    </location>
</feature>
<organism evidence="10 11">
    <name type="scientific">Catellatospora methionotrophica</name>
    <dbReference type="NCBI Taxonomy" id="121620"/>
    <lineage>
        <taxon>Bacteria</taxon>
        <taxon>Bacillati</taxon>
        <taxon>Actinomycetota</taxon>
        <taxon>Actinomycetes</taxon>
        <taxon>Micromonosporales</taxon>
        <taxon>Micromonosporaceae</taxon>
        <taxon>Catellatospora</taxon>
    </lineage>
</organism>
<dbReference type="SUPFAM" id="SSF103473">
    <property type="entry name" value="MFS general substrate transporter"/>
    <property type="match status" value="1"/>
</dbReference>
<keyword evidence="4 8" id="KW-0812">Transmembrane</keyword>
<name>A0A8J3PFK0_9ACTN</name>
<accession>A0A8J3PFK0</accession>
<dbReference type="InterPro" id="IPR005828">
    <property type="entry name" value="MFS_sugar_transport-like"/>
</dbReference>
<comment type="caution">
    <text evidence="10">The sequence shown here is derived from an EMBL/GenBank/DDBJ whole genome shotgun (WGS) entry which is preliminary data.</text>
</comment>
<dbReference type="PANTHER" id="PTHR42718">
    <property type="entry name" value="MAJOR FACILITATOR SUPERFAMILY MULTIDRUG TRANSPORTER MFSC"/>
    <property type="match status" value="1"/>
</dbReference>
<evidence type="ECO:0000256" key="5">
    <source>
        <dbReference type="ARBA" id="ARBA00022989"/>
    </source>
</evidence>
<keyword evidence="3" id="KW-1003">Cell membrane</keyword>
<dbReference type="GO" id="GO:0005886">
    <property type="term" value="C:plasma membrane"/>
    <property type="evidence" value="ECO:0007669"/>
    <property type="project" value="UniProtKB-SubCell"/>
</dbReference>
<feature type="transmembrane region" description="Helical" evidence="8">
    <location>
        <begin position="160"/>
        <end position="182"/>
    </location>
</feature>
<keyword evidence="5 8" id="KW-1133">Transmembrane helix</keyword>
<feature type="domain" description="Major facilitator superfamily (MFS) profile" evidence="9">
    <location>
        <begin position="37"/>
        <end position="484"/>
    </location>
</feature>
<feature type="transmembrane region" description="Helical" evidence="8">
    <location>
        <begin position="456"/>
        <end position="479"/>
    </location>
</feature>
<dbReference type="CDD" id="cd17504">
    <property type="entry name" value="MFS_MMR_MDR_like"/>
    <property type="match status" value="1"/>
</dbReference>
<feature type="transmembrane region" description="Helical" evidence="8">
    <location>
        <begin position="103"/>
        <end position="122"/>
    </location>
</feature>
<evidence type="ECO:0000256" key="8">
    <source>
        <dbReference type="SAM" id="Phobius"/>
    </source>
</evidence>
<feature type="transmembrane region" description="Helical" evidence="8">
    <location>
        <begin position="334"/>
        <end position="353"/>
    </location>
</feature>
<feature type="transmembrane region" description="Helical" evidence="8">
    <location>
        <begin position="72"/>
        <end position="91"/>
    </location>
</feature>
<keyword evidence="2" id="KW-0813">Transport</keyword>
<dbReference type="Gene3D" id="1.20.1250.20">
    <property type="entry name" value="MFS general substrate transporter like domains"/>
    <property type="match status" value="1"/>
</dbReference>
<feature type="transmembrane region" description="Helical" evidence="8">
    <location>
        <begin position="246"/>
        <end position="270"/>
    </location>
</feature>
<dbReference type="InterPro" id="IPR011701">
    <property type="entry name" value="MFS"/>
</dbReference>
<evidence type="ECO:0000256" key="1">
    <source>
        <dbReference type="ARBA" id="ARBA00004651"/>
    </source>
</evidence>
<evidence type="ECO:0000256" key="6">
    <source>
        <dbReference type="ARBA" id="ARBA00023136"/>
    </source>
</evidence>
<dbReference type="Proteomes" id="UP000660339">
    <property type="component" value="Unassembled WGS sequence"/>
</dbReference>
<dbReference type="EMBL" id="BONJ01000016">
    <property type="protein sequence ID" value="GIG14779.1"/>
    <property type="molecule type" value="Genomic_DNA"/>
</dbReference>
<dbReference type="PANTHER" id="PTHR42718:SF46">
    <property type="entry name" value="BLR6921 PROTEIN"/>
    <property type="match status" value="1"/>
</dbReference>
<evidence type="ECO:0000256" key="4">
    <source>
        <dbReference type="ARBA" id="ARBA00022692"/>
    </source>
</evidence>
<evidence type="ECO:0000313" key="10">
    <source>
        <dbReference type="EMBL" id="GIG14779.1"/>
    </source>
</evidence>
<dbReference type="InterPro" id="IPR020846">
    <property type="entry name" value="MFS_dom"/>
</dbReference>
<feature type="transmembrane region" description="Helical" evidence="8">
    <location>
        <begin position="290"/>
        <end position="314"/>
    </location>
</feature>
<evidence type="ECO:0000256" key="2">
    <source>
        <dbReference type="ARBA" id="ARBA00022448"/>
    </source>
</evidence>
<feature type="transmembrane region" description="Helical" evidence="8">
    <location>
        <begin position="384"/>
        <end position="404"/>
    </location>
</feature>
<dbReference type="InterPro" id="IPR001958">
    <property type="entry name" value="Tet-R_TetA/multi-R_MdtG-like"/>
</dbReference>
<feature type="transmembrane region" description="Helical" evidence="8">
    <location>
        <begin position="188"/>
        <end position="209"/>
    </location>
</feature>